<dbReference type="SUPFAM" id="SSF90002">
    <property type="entry name" value="Hypothetical protein YjiA, C-terminal domain"/>
    <property type="match status" value="1"/>
</dbReference>
<sequence length="151" mass="17324">MEMLMHPRIGNPQKVVAPSLFISKDIERHKKHYSSNIQFISFTFIKPLDWKAFGLWFSSLLHADGEKIMRVKGLLDAGEKGPIVLNGVQHIIHPPDHLIEWPESEKQSHLIFILRDIVPESIFHSLKTFQNFLGSVLSYRNLIQPCNSAIS</sequence>
<dbReference type="SMART" id="SM00833">
    <property type="entry name" value="CobW_C"/>
    <property type="match status" value="1"/>
</dbReference>
<evidence type="ECO:0000259" key="3">
    <source>
        <dbReference type="SMART" id="SM00833"/>
    </source>
</evidence>
<organism evidence="4 5">
    <name type="scientific">Peribacillus glennii</name>
    <dbReference type="NCBI Taxonomy" id="2303991"/>
    <lineage>
        <taxon>Bacteria</taxon>
        <taxon>Bacillati</taxon>
        <taxon>Bacillota</taxon>
        <taxon>Bacilli</taxon>
        <taxon>Bacillales</taxon>
        <taxon>Bacillaceae</taxon>
        <taxon>Peribacillus</taxon>
    </lineage>
</organism>
<keyword evidence="5" id="KW-1185">Reference proteome</keyword>
<dbReference type="Pfam" id="PF07683">
    <property type="entry name" value="CobW_C"/>
    <property type="match status" value="1"/>
</dbReference>
<gene>
    <name evidence="4" type="ORF">D0466_03175</name>
</gene>
<dbReference type="Proteomes" id="UP000262939">
    <property type="component" value="Unassembled WGS sequence"/>
</dbReference>
<accession>A0A372LG45</accession>
<feature type="domain" description="CobW C-terminal" evidence="3">
    <location>
        <begin position="37"/>
        <end position="130"/>
    </location>
</feature>
<evidence type="ECO:0000313" key="5">
    <source>
        <dbReference type="Proteomes" id="UP000262939"/>
    </source>
</evidence>
<keyword evidence="1" id="KW-0547">Nucleotide-binding</keyword>
<dbReference type="InterPro" id="IPR036627">
    <property type="entry name" value="CobW-likC_sf"/>
</dbReference>
<name>A0A372LG45_9BACI</name>
<comment type="caution">
    <text evidence="4">The sequence shown here is derived from an EMBL/GenBank/DDBJ whole genome shotgun (WGS) entry which is preliminary data.</text>
</comment>
<keyword evidence="2" id="KW-0143">Chaperone</keyword>
<dbReference type="OrthoDB" id="9808822at2"/>
<protein>
    <recommendedName>
        <fullName evidence="3">CobW C-terminal domain-containing protein</fullName>
    </recommendedName>
</protein>
<dbReference type="AlphaFoldDB" id="A0A372LG45"/>
<dbReference type="GO" id="GO:0000166">
    <property type="term" value="F:nucleotide binding"/>
    <property type="evidence" value="ECO:0007669"/>
    <property type="project" value="UniProtKB-KW"/>
</dbReference>
<proteinExistence type="predicted"/>
<reference evidence="4 5" key="1">
    <citation type="submission" date="2018-08" db="EMBL/GenBank/DDBJ databases">
        <title>Bacillus chawlae sp. nov., Bacillus glennii sp. nov., and Bacillus saganii sp. nov. Isolated from the Vehicle Assembly Building at Kennedy Space Center where the Viking Spacecraft were Assembled.</title>
        <authorList>
            <person name="Seuylemezian A."/>
            <person name="Vaishampayan P."/>
        </authorList>
    </citation>
    <scope>NUCLEOTIDE SEQUENCE [LARGE SCALE GENOMIC DNA]</scope>
    <source>
        <strain evidence="4 5">V44-8</strain>
    </source>
</reference>
<evidence type="ECO:0000256" key="2">
    <source>
        <dbReference type="ARBA" id="ARBA00023186"/>
    </source>
</evidence>
<evidence type="ECO:0000313" key="4">
    <source>
        <dbReference type="EMBL" id="RFU64932.1"/>
    </source>
</evidence>
<dbReference type="EMBL" id="QVTD01000003">
    <property type="protein sequence ID" value="RFU64932.1"/>
    <property type="molecule type" value="Genomic_DNA"/>
</dbReference>
<dbReference type="InterPro" id="IPR011629">
    <property type="entry name" value="CobW-like_C"/>
</dbReference>
<dbReference type="Gene3D" id="3.30.1220.10">
    <property type="entry name" value="CobW-like, C-terminal domain"/>
    <property type="match status" value="1"/>
</dbReference>
<evidence type="ECO:0000256" key="1">
    <source>
        <dbReference type="ARBA" id="ARBA00022741"/>
    </source>
</evidence>